<evidence type="ECO:0000313" key="1">
    <source>
        <dbReference type="EMBL" id="SUZ09926.1"/>
    </source>
</evidence>
<dbReference type="EMBL" id="UIGY01000064">
    <property type="protein sequence ID" value="SUZ09926.1"/>
    <property type="molecule type" value="Genomic_DNA"/>
</dbReference>
<gene>
    <name evidence="1" type="ORF">BGT96224V2_LOCUS3050</name>
</gene>
<dbReference type="AlphaFoldDB" id="A0A381L9Q7"/>
<protein>
    <submittedName>
        <fullName evidence="1">Bgt-20923</fullName>
    </submittedName>
</protein>
<organism evidence="1">
    <name type="scientific">Blumeria graminis f. sp. tritici 96224</name>
    <dbReference type="NCBI Taxonomy" id="1268274"/>
    <lineage>
        <taxon>Eukaryota</taxon>
        <taxon>Fungi</taxon>
        <taxon>Dikarya</taxon>
        <taxon>Ascomycota</taxon>
        <taxon>Pezizomycotina</taxon>
        <taxon>Leotiomycetes</taxon>
        <taxon>Erysiphales</taxon>
        <taxon>Erysiphaceae</taxon>
        <taxon>Blumeria</taxon>
    </lineage>
</organism>
<proteinExistence type="predicted"/>
<sequence length="62" mass="7542">MYLKQRLASGTRRCYNRRPEGQQTVRSLLVNGIRHPTKRKLLCKLRRVWVWTESIRLELGRY</sequence>
<accession>A0A381L9Q7</accession>
<name>A0A381L9Q7_BLUGR</name>
<reference evidence="1" key="1">
    <citation type="submission" date="2018-07" db="EMBL/GenBank/DDBJ databases">
        <authorList>
            <person name="Quirk P.G."/>
            <person name="Krulwich T.A."/>
        </authorList>
    </citation>
    <scope>NUCLEOTIDE SEQUENCE</scope>
    <source>
        <strain evidence="1">96224</strain>
    </source>
</reference>